<evidence type="ECO:0000256" key="2">
    <source>
        <dbReference type="ARBA" id="ARBA00022741"/>
    </source>
</evidence>
<evidence type="ECO:0000256" key="4">
    <source>
        <dbReference type="HAMAP-Rule" id="MF_01609"/>
    </source>
</evidence>
<dbReference type="OrthoDB" id="9769628at2"/>
<keyword evidence="3 4" id="KW-0067">ATP-binding</keyword>
<dbReference type="GO" id="GO:0005524">
    <property type="term" value="F:ATP binding"/>
    <property type="evidence" value="ECO:0007669"/>
    <property type="project" value="UniProtKB-KW"/>
</dbReference>
<dbReference type="GO" id="GO:0042398">
    <property type="term" value="P:modified amino acid biosynthetic process"/>
    <property type="evidence" value="ECO:0007669"/>
    <property type="project" value="InterPro"/>
</dbReference>
<dbReference type="NCBIfam" id="TIGR02050">
    <property type="entry name" value="gshA_cyan_rel"/>
    <property type="match status" value="1"/>
</dbReference>
<dbReference type="EMBL" id="FWFX01000006">
    <property type="protein sequence ID" value="SLN46967.1"/>
    <property type="molecule type" value="Genomic_DNA"/>
</dbReference>
<dbReference type="InterPro" id="IPR006336">
    <property type="entry name" value="GCS2"/>
</dbReference>
<keyword evidence="6" id="KW-1185">Reference proteome</keyword>
<dbReference type="HAMAP" id="MF_01609">
    <property type="entry name" value="Glu_cys_ligase_2"/>
    <property type="match status" value="1"/>
</dbReference>
<dbReference type="PANTHER" id="PTHR36510:SF1">
    <property type="entry name" value="GLUTAMATE--CYSTEINE LIGASE 2-RELATED"/>
    <property type="match status" value="1"/>
</dbReference>
<evidence type="ECO:0000256" key="3">
    <source>
        <dbReference type="ARBA" id="ARBA00022840"/>
    </source>
</evidence>
<dbReference type="GO" id="GO:0004357">
    <property type="term" value="F:glutamate-cysteine ligase activity"/>
    <property type="evidence" value="ECO:0007669"/>
    <property type="project" value="UniProtKB-EC"/>
</dbReference>
<sequence>MTAAAPDFTIGIEEEYLLVDQDSLALSEAPSEMMEACQSELQNQVTPEFLKCQIEIGTKVCVTVDEGREELKRLRACVSKHAAKYNLAPIAASCHPFSDWRDQSHTEKERYNALSSDLAGVVRRMLICGMHVHVGIERPNQRIDLMNQLCYFLPHLLALSCSSPFWQGRDTGLDSYRLTVFDNLPRTGMPPNMDSFGEYERAVSALTDLGVIEDSSKIWWDLRPSSRFPTIESRICDVQPRLEHTLTLAALTQALTRMLWRLATNNQRWRIYDNFLLSENRWRAQRYATREGLIDFGRHEIVPMEELVEEMIGLVQEDAEFFKSIKEVERSREILNTGTSSARQRQTYLDAIENGYDKDHALQAVVRHLIEEFHTDL</sequence>
<organism evidence="5 6">
    <name type="scientific">Roseovarius albus</name>
    <dbReference type="NCBI Taxonomy" id="1247867"/>
    <lineage>
        <taxon>Bacteria</taxon>
        <taxon>Pseudomonadati</taxon>
        <taxon>Pseudomonadota</taxon>
        <taxon>Alphaproteobacteria</taxon>
        <taxon>Rhodobacterales</taxon>
        <taxon>Roseobacteraceae</taxon>
        <taxon>Roseovarius</taxon>
    </lineage>
</organism>
<keyword evidence="2 4" id="KW-0547">Nucleotide-binding</keyword>
<dbReference type="Proteomes" id="UP000193061">
    <property type="component" value="Unassembled WGS sequence"/>
</dbReference>
<comment type="catalytic activity">
    <reaction evidence="4">
        <text>L-cysteine + L-glutamate + ATP = gamma-L-glutamyl-L-cysteine + ADP + phosphate + H(+)</text>
        <dbReference type="Rhea" id="RHEA:13285"/>
        <dbReference type="ChEBI" id="CHEBI:15378"/>
        <dbReference type="ChEBI" id="CHEBI:29985"/>
        <dbReference type="ChEBI" id="CHEBI:30616"/>
        <dbReference type="ChEBI" id="CHEBI:35235"/>
        <dbReference type="ChEBI" id="CHEBI:43474"/>
        <dbReference type="ChEBI" id="CHEBI:58173"/>
        <dbReference type="ChEBI" id="CHEBI:456216"/>
        <dbReference type="EC" id="6.3.2.2"/>
    </reaction>
</comment>
<keyword evidence="1 4" id="KW-0436">Ligase</keyword>
<dbReference type="AlphaFoldDB" id="A0A1X6ZBI6"/>
<dbReference type="Pfam" id="PF04107">
    <property type="entry name" value="GCS2"/>
    <property type="match status" value="1"/>
</dbReference>
<comment type="similarity">
    <text evidence="4">Belongs to the glutamate--cysteine ligase type 2 family. YbdK subfamily.</text>
</comment>
<dbReference type="SUPFAM" id="SSF55931">
    <property type="entry name" value="Glutamine synthetase/guanido kinase"/>
    <property type="match status" value="1"/>
</dbReference>
<evidence type="ECO:0000313" key="5">
    <source>
        <dbReference type="EMBL" id="SLN46967.1"/>
    </source>
</evidence>
<dbReference type="InterPro" id="IPR050141">
    <property type="entry name" value="GCL_type2/YbdK_subfam"/>
</dbReference>
<dbReference type="RefSeq" id="WP_085805828.1">
    <property type="nucleotide sequence ID" value="NZ_FWFX01000006.1"/>
</dbReference>
<gene>
    <name evidence="5" type="primary">ybdK</name>
    <name evidence="5" type="ORF">ROA7450_02318</name>
</gene>
<dbReference type="EC" id="6.3.2.2" evidence="4"/>
<name>A0A1X6ZBI6_9RHOB</name>
<dbReference type="InterPro" id="IPR011793">
    <property type="entry name" value="YbdK"/>
</dbReference>
<comment type="function">
    <text evidence="4">ATP-dependent carboxylate-amine ligase which exhibits weak glutamate--cysteine ligase activity.</text>
</comment>
<evidence type="ECO:0000313" key="6">
    <source>
        <dbReference type="Proteomes" id="UP000193061"/>
    </source>
</evidence>
<dbReference type="InterPro" id="IPR014746">
    <property type="entry name" value="Gln_synth/guanido_kin_cat_dom"/>
</dbReference>
<reference evidence="5 6" key="1">
    <citation type="submission" date="2017-03" db="EMBL/GenBank/DDBJ databases">
        <authorList>
            <person name="Afonso C.L."/>
            <person name="Miller P.J."/>
            <person name="Scott M.A."/>
            <person name="Spackman E."/>
            <person name="Goraichik I."/>
            <person name="Dimitrov K.M."/>
            <person name="Suarez D.L."/>
            <person name="Swayne D.E."/>
        </authorList>
    </citation>
    <scope>NUCLEOTIDE SEQUENCE [LARGE SCALE GENOMIC DNA]</scope>
    <source>
        <strain evidence="5 6">CECT 7450</strain>
    </source>
</reference>
<proteinExistence type="inferred from homology"/>
<evidence type="ECO:0000256" key="1">
    <source>
        <dbReference type="ARBA" id="ARBA00022598"/>
    </source>
</evidence>
<accession>A0A1X6ZBI6</accession>
<dbReference type="Gene3D" id="3.30.590.20">
    <property type="match status" value="1"/>
</dbReference>
<dbReference type="NCBIfam" id="NF010039">
    <property type="entry name" value="PRK13515.1"/>
    <property type="match status" value="1"/>
</dbReference>
<protein>
    <recommendedName>
        <fullName evidence="4">Putative glutamate--cysteine ligase 2</fullName>
        <ecNumber evidence="4">6.3.2.2</ecNumber>
    </recommendedName>
    <alternativeName>
        <fullName evidence="4">Gamma-glutamylcysteine synthetase 2</fullName>
        <shortName evidence="4">GCS 2</shortName>
        <shortName evidence="4">Gamma-GCS 2</shortName>
    </alternativeName>
</protein>
<dbReference type="PANTHER" id="PTHR36510">
    <property type="entry name" value="GLUTAMATE--CYSTEINE LIGASE 2-RELATED"/>
    <property type="match status" value="1"/>
</dbReference>